<dbReference type="InterPro" id="IPR031165">
    <property type="entry name" value="GNAT_YJDJ"/>
</dbReference>
<gene>
    <name evidence="1" type="ORF">SAMN05216555_101208</name>
</gene>
<dbReference type="InterPro" id="IPR016181">
    <property type="entry name" value="Acyl_CoA_acyltransferase"/>
</dbReference>
<dbReference type="OrthoDB" id="5405911at2"/>
<accession>A0A1G8ID39</accession>
<dbReference type="STRING" id="1045773.SAMN05216555_101208"/>
<dbReference type="PANTHER" id="PTHR31435">
    <property type="entry name" value="PROTEIN NATD1"/>
    <property type="match status" value="1"/>
</dbReference>
<protein>
    <submittedName>
        <fullName evidence="1">Uncharacterized protein</fullName>
    </submittedName>
</protein>
<name>A0A1G8ID39_9MICC</name>
<sequence length="123" mass="13518">MTIDIHHNPDRERFELQDAGRVIGKAAYKDYEGGAGTDSEAAAKQRIFYHTVVNEEYGGQGLAGKLATEALDQTVAAGLRIVPVCPFIKKFLVKHTEYEAHVTRPTPAHLGFLEDALAQRVKA</sequence>
<dbReference type="RefSeq" id="WP_074586211.1">
    <property type="nucleotide sequence ID" value="NZ_FNEI01000001.1"/>
</dbReference>
<dbReference type="Proteomes" id="UP000182130">
    <property type="component" value="Unassembled WGS sequence"/>
</dbReference>
<dbReference type="PANTHER" id="PTHR31435:SF10">
    <property type="entry name" value="BSR4717 PROTEIN"/>
    <property type="match status" value="1"/>
</dbReference>
<dbReference type="EMBL" id="FNEI01000001">
    <property type="protein sequence ID" value="SDI16899.1"/>
    <property type="molecule type" value="Genomic_DNA"/>
</dbReference>
<dbReference type="AlphaFoldDB" id="A0A1G8ID39"/>
<dbReference type="PROSITE" id="PS51729">
    <property type="entry name" value="GNAT_YJDJ"/>
    <property type="match status" value="1"/>
</dbReference>
<keyword evidence="2" id="KW-1185">Reference proteome</keyword>
<proteinExistence type="predicted"/>
<dbReference type="SUPFAM" id="SSF55729">
    <property type="entry name" value="Acyl-CoA N-acyltransferases (Nat)"/>
    <property type="match status" value="1"/>
</dbReference>
<dbReference type="Gene3D" id="3.40.630.30">
    <property type="match status" value="1"/>
</dbReference>
<dbReference type="InterPro" id="IPR045057">
    <property type="entry name" value="Gcn5-rel_NAT"/>
</dbReference>
<dbReference type="Pfam" id="PF14542">
    <property type="entry name" value="Acetyltransf_CG"/>
    <property type="match status" value="1"/>
</dbReference>
<organism evidence="1 2">
    <name type="scientific">Arthrobacter cupressi</name>
    <dbReference type="NCBI Taxonomy" id="1045773"/>
    <lineage>
        <taxon>Bacteria</taxon>
        <taxon>Bacillati</taxon>
        <taxon>Actinomycetota</taxon>
        <taxon>Actinomycetes</taxon>
        <taxon>Micrococcales</taxon>
        <taxon>Micrococcaceae</taxon>
        <taxon>Arthrobacter</taxon>
    </lineage>
</organism>
<evidence type="ECO:0000313" key="1">
    <source>
        <dbReference type="EMBL" id="SDI16899.1"/>
    </source>
</evidence>
<evidence type="ECO:0000313" key="2">
    <source>
        <dbReference type="Proteomes" id="UP000182130"/>
    </source>
</evidence>
<reference evidence="2" key="1">
    <citation type="submission" date="2016-10" db="EMBL/GenBank/DDBJ databases">
        <authorList>
            <person name="Varghese N."/>
            <person name="Submissions S."/>
        </authorList>
    </citation>
    <scope>NUCLEOTIDE SEQUENCE [LARGE SCALE GENOMIC DNA]</scope>
    <source>
        <strain evidence="2">CGMCC 1.10783</strain>
    </source>
</reference>